<dbReference type="AlphaFoldDB" id="A0A2M8HC12"/>
<dbReference type="Proteomes" id="UP000232060">
    <property type="component" value="Unassembled WGS sequence"/>
</dbReference>
<dbReference type="Gene3D" id="3.40.50.720">
    <property type="entry name" value="NAD(P)-binding Rossmann-like Domain"/>
    <property type="match status" value="1"/>
</dbReference>
<dbReference type="GO" id="GO:0005737">
    <property type="term" value="C:cytoplasm"/>
    <property type="evidence" value="ECO:0007669"/>
    <property type="project" value="TreeGrafter"/>
</dbReference>
<accession>A0A2M8HC12</accession>
<dbReference type="InterPro" id="IPR051468">
    <property type="entry name" value="Fungal_SecMetab_SDRs"/>
</dbReference>
<evidence type="ECO:0000313" key="1">
    <source>
        <dbReference type="EMBL" id="PJC94106.1"/>
    </source>
</evidence>
<reference evidence="1 2" key="1">
    <citation type="submission" date="2017-11" db="EMBL/GenBank/DDBJ databases">
        <title>Draft genome sequence of environmental isolate Aeromonas lusitania sp. nov. MDC 2473.</title>
        <authorList>
            <person name="Colston S.M."/>
            <person name="Navarro A."/>
            <person name="Martinez-Murcia A.J."/>
            <person name="Graf J."/>
        </authorList>
    </citation>
    <scope>NUCLEOTIDE SEQUENCE [LARGE SCALE GENOMIC DNA]</scope>
    <source>
        <strain evidence="1 2">MDC 2473</strain>
    </source>
</reference>
<sequence length="238" mass="25823">MSYLILGSGGLGTALAHELAQRGEEWLLAGRQAPKGLDPACYFPLQEVDALAFEALFTLYDGASLPTVVINTIGLLYDLNHMPERRVEEVDPEWLGESLEANAWPQLALGASLSRLMTPDSRLWLCTLSDLAGSLGQAESGQPGIGSRYSYRMSKAALNMGARLLAAEWAERFPGAGVITVHPGLMDTPLQQPFKNELDPAQLQDPARVAPRLLDLIGTLTQSDSGRFLDLQGKPLPW</sequence>
<dbReference type="SUPFAM" id="SSF51735">
    <property type="entry name" value="NAD(P)-binding Rossmann-fold domains"/>
    <property type="match status" value="1"/>
</dbReference>
<dbReference type="InterPro" id="IPR002347">
    <property type="entry name" value="SDR_fam"/>
</dbReference>
<dbReference type="OrthoDB" id="9785826at2"/>
<dbReference type="PANTHER" id="PTHR43544:SF12">
    <property type="entry name" value="NAD(P)-BINDING ROSSMANN-FOLD SUPERFAMILY PROTEIN"/>
    <property type="match status" value="1"/>
</dbReference>
<name>A0A2M8HC12_9GAMM</name>
<organism evidence="1 2">
    <name type="scientific">Aeromonas lusitana</name>
    <dbReference type="NCBI Taxonomy" id="931529"/>
    <lineage>
        <taxon>Bacteria</taxon>
        <taxon>Pseudomonadati</taxon>
        <taxon>Pseudomonadota</taxon>
        <taxon>Gammaproteobacteria</taxon>
        <taxon>Aeromonadales</taxon>
        <taxon>Aeromonadaceae</taxon>
        <taxon>Aeromonas</taxon>
    </lineage>
</organism>
<dbReference type="PANTHER" id="PTHR43544">
    <property type="entry name" value="SHORT-CHAIN DEHYDROGENASE/REDUCTASE"/>
    <property type="match status" value="1"/>
</dbReference>
<protein>
    <submittedName>
        <fullName evidence="1">Short-chain dehydrogenase</fullName>
    </submittedName>
</protein>
<keyword evidence="2" id="KW-1185">Reference proteome</keyword>
<dbReference type="GO" id="GO:0016491">
    <property type="term" value="F:oxidoreductase activity"/>
    <property type="evidence" value="ECO:0007669"/>
    <property type="project" value="TreeGrafter"/>
</dbReference>
<comment type="caution">
    <text evidence="1">The sequence shown here is derived from an EMBL/GenBank/DDBJ whole genome shotgun (WGS) entry which is preliminary data.</text>
</comment>
<evidence type="ECO:0000313" key="2">
    <source>
        <dbReference type="Proteomes" id="UP000232060"/>
    </source>
</evidence>
<proteinExistence type="predicted"/>
<dbReference type="EMBL" id="PGCP01000005">
    <property type="protein sequence ID" value="PJC94106.1"/>
    <property type="molecule type" value="Genomic_DNA"/>
</dbReference>
<gene>
    <name evidence="1" type="ORF">CUC44_05260</name>
</gene>
<dbReference type="InterPro" id="IPR036291">
    <property type="entry name" value="NAD(P)-bd_dom_sf"/>
</dbReference>
<dbReference type="PRINTS" id="PR00081">
    <property type="entry name" value="GDHRDH"/>
</dbReference>
<dbReference type="RefSeq" id="WP_100858932.1">
    <property type="nucleotide sequence ID" value="NZ_PGCP01000005.1"/>
</dbReference>